<evidence type="ECO:0000313" key="2">
    <source>
        <dbReference type="Proteomes" id="UP000682782"/>
    </source>
</evidence>
<protein>
    <submittedName>
        <fullName evidence="1">TRAP transporter small permease</fullName>
    </submittedName>
</protein>
<organism evidence="1 2">
    <name type="scientific">Aristaeella hokkaidonensis</name>
    <dbReference type="NCBI Taxonomy" id="3046382"/>
    <lineage>
        <taxon>Bacteria</taxon>
        <taxon>Bacillati</taxon>
        <taxon>Bacillota</taxon>
        <taxon>Clostridia</taxon>
        <taxon>Eubacteriales</taxon>
        <taxon>Aristaeellaceae</taxon>
        <taxon>Aristaeella</taxon>
    </lineage>
</organism>
<gene>
    <name evidence="1" type="ORF">JYE49_00295</name>
</gene>
<reference evidence="1" key="1">
    <citation type="submission" date="2021-01" db="EMBL/GenBank/DDBJ databases">
        <title>Complete genome sequence of Clostridiales bacterium R-7.</title>
        <authorList>
            <person name="Mahoney-Kurpe S.C."/>
            <person name="Palevich N."/>
            <person name="Koike S."/>
            <person name="Moon C.D."/>
            <person name="Attwood G.T."/>
        </authorList>
    </citation>
    <scope>NUCLEOTIDE SEQUENCE</scope>
    <source>
        <strain evidence="1">R-7</strain>
    </source>
</reference>
<evidence type="ECO:0000313" key="1">
    <source>
        <dbReference type="EMBL" id="QUC67195.1"/>
    </source>
</evidence>
<dbReference type="EMBL" id="CP068393">
    <property type="protein sequence ID" value="QUC67195.1"/>
    <property type="molecule type" value="Genomic_DNA"/>
</dbReference>
<keyword evidence="2" id="KW-1185">Reference proteome</keyword>
<name>A0AC61MWM2_9FIRM</name>
<proteinExistence type="predicted"/>
<accession>A0AC61MWM2</accession>
<sequence length="182" mass="20745">MPTIFKKLEKIKPVYDWTYKIMLFICKLLLIGDIIITSVTVAGRYFPFFTAPHWGEEMVLTLMVYMAVLSATLAIRKRSHIRMTAFDKYLPKKVLLTLDLLADIAVMALGVVLLIEGLDVIKPTGNIARFAKYSSLPNLSQIWMYLPVAVAGVSMVIFELEQVFLHIEEFFVPQTEKKEVQA</sequence>
<dbReference type="Proteomes" id="UP000682782">
    <property type="component" value="Chromosome"/>
</dbReference>